<evidence type="ECO:0000256" key="1">
    <source>
        <dbReference type="ARBA" id="ARBA00012156"/>
    </source>
</evidence>
<dbReference type="InterPro" id="IPR017861">
    <property type="entry name" value="KAE1/TsaD"/>
</dbReference>
<evidence type="ECO:0000256" key="3">
    <source>
        <dbReference type="ARBA" id="ARBA00022694"/>
    </source>
</evidence>
<dbReference type="Pfam" id="PF00814">
    <property type="entry name" value="TsaD"/>
    <property type="match status" value="1"/>
</dbReference>
<evidence type="ECO:0000313" key="9">
    <source>
        <dbReference type="Proteomes" id="UP000822476"/>
    </source>
</evidence>
<keyword evidence="5" id="KW-0012">Acyltransferase</keyword>
<name>A0A8S9Z708_9TREM</name>
<keyword evidence="4" id="KW-0479">Metal-binding</keyword>
<evidence type="ECO:0000313" key="8">
    <source>
        <dbReference type="EMBL" id="KAF7258877.1"/>
    </source>
</evidence>
<gene>
    <name evidence="8" type="ORF">EG68_03699</name>
</gene>
<proteinExistence type="predicted"/>
<dbReference type="Proteomes" id="UP000822476">
    <property type="component" value="Unassembled WGS sequence"/>
</dbReference>
<dbReference type="GO" id="GO:0005739">
    <property type="term" value="C:mitochondrion"/>
    <property type="evidence" value="ECO:0007669"/>
    <property type="project" value="TreeGrafter"/>
</dbReference>
<protein>
    <recommendedName>
        <fullName evidence="1">N(6)-L-threonylcarbamoyladenine synthase</fullName>
        <ecNumber evidence="1">2.3.1.234</ecNumber>
    </recommendedName>
</protein>
<evidence type="ECO:0000259" key="7">
    <source>
        <dbReference type="Pfam" id="PF00814"/>
    </source>
</evidence>
<keyword evidence="3" id="KW-0819">tRNA processing</keyword>
<dbReference type="AlphaFoldDB" id="A0A8S9Z708"/>
<comment type="catalytic activity">
    <reaction evidence="6">
        <text>L-threonylcarbamoyladenylate + adenosine(37) in tRNA = N(6)-L-threonylcarbamoyladenosine(37) in tRNA + AMP + H(+)</text>
        <dbReference type="Rhea" id="RHEA:37059"/>
        <dbReference type="Rhea" id="RHEA-COMP:10162"/>
        <dbReference type="Rhea" id="RHEA-COMP:10163"/>
        <dbReference type="ChEBI" id="CHEBI:15378"/>
        <dbReference type="ChEBI" id="CHEBI:73682"/>
        <dbReference type="ChEBI" id="CHEBI:74411"/>
        <dbReference type="ChEBI" id="CHEBI:74418"/>
        <dbReference type="ChEBI" id="CHEBI:456215"/>
        <dbReference type="EC" id="2.3.1.234"/>
    </reaction>
</comment>
<keyword evidence="9" id="KW-1185">Reference proteome</keyword>
<dbReference type="PRINTS" id="PR00789">
    <property type="entry name" value="OSIALOPTASE"/>
</dbReference>
<keyword evidence="2" id="KW-0808">Transferase</keyword>
<dbReference type="OrthoDB" id="10259622at2759"/>
<dbReference type="InterPro" id="IPR000905">
    <property type="entry name" value="Gcp-like_dom"/>
</dbReference>
<comment type="caution">
    <text evidence="8">The sequence shown here is derived from an EMBL/GenBank/DDBJ whole genome shotgun (WGS) entry which is preliminary data.</text>
</comment>
<feature type="domain" description="Gcp-like" evidence="7">
    <location>
        <begin position="103"/>
        <end position="358"/>
    </location>
</feature>
<sequence>MLPFASYQHPLLKLLCSSFMRLYFRSYTTPQLRCILGLESSCDDTGVAVISVDGKVLNEKVASQTNLSVMLGGVLPTIARGLHEQEIRSTTNSVLFDAGISWKVGVAYAKELAVLHKIPLIPVHHMEAHALTATLTHPELRFPYLVLLLSGGHGLLALCRGLEDFLLLGTALDASPGDVLDKLARRMKLSRLGDNRLRYASGGRAIELMAAENVTDPHLFDLPSPRSGDRDCDFSFTGIHLAAERVIKRLETEQREQSLYEDGHVPPILPIDCIANVCASIQFAFTRLICRRVQRAFEFIRSQSASDFPWPTALVISGGVAANSVIRAGLSLVANLNDVPLIAPPAHLCTDNGVMIAWNGLLLQRVGSRIVYDPSQIDFEPTAPFGIDCRALVRQARIKIRPIKIPESVFSRNPM</sequence>
<organism evidence="8 9">
    <name type="scientific">Paragonimus skrjabini miyazakii</name>
    <dbReference type="NCBI Taxonomy" id="59628"/>
    <lineage>
        <taxon>Eukaryota</taxon>
        <taxon>Metazoa</taxon>
        <taxon>Spiralia</taxon>
        <taxon>Lophotrochozoa</taxon>
        <taxon>Platyhelminthes</taxon>
        <taxon>Trematoda</taxon>
        <taxon>Digenea</taxon>
        <taxon>Plagiorchiida</taxon>
        <taxon>Troglotremata</taxon>
        <taxon>Troglotrematidae</taxon>
        <taxon>Paragonimus</taxon>
    </lineage>
</organism>
<reference evidence="8" key="1">
    <citation type="submission" date="2019-07" db="EMBL/GenBank/DDBJ databases">
        <title>Annotation for the trematode Paragonimus miyazaki's.</title>
        <authorList>
            <person name="Choi Y.-J."/>
        </authorList>
    </citation>
    <scope>NUCLEOTIDE SEQUENCE</scope>
    <source>
        <strain evidence="8">Japan</strain>
    </source>
</reference>
<dbReference type="InterPro" id="IPR043129">
    <property type="entry name" value="ATPase_NBD"/>
</dbReference>
<dbReference type="EMBL" id="JTDE01001485">
    <property type="protein sequence ID" value="KAF7258877.1"/>
    <property type="molecule type" value="Genomic_DNA"/>
</dbReference>
<evidence type="ECO:0000256" key="2">
    <source>
        <dbReference type="ARBA" id="ARBA00022679"/>
    </source>
</evidence>
<dbReference type="PANTHER" id="PTHR11735:SF6">
    <property type="entry name" value="TRNA N6-ADENOSINE THREONYLCARBAMOYLTRANSFERASE, MITOCHONDRIAL"/>
    <property type="match status" value="1"/>
</dbReference>
<evidence type="ECO:0000256" key="5">
    <source>
        <dbReference type="ARBA" id="ARBA00023315"/>
    </source>
</evidence>
<dbReference type="EC" id="2.3.1.234" evidence="1"/>
<dbReference type="Gene3D" id="3.30.420.40">
    <property type="match status" value="2"/>
</dbReference>
<evidence type="ECO:0000256" key="6">
    <source>
        <dbReference type="ARBA" id="ARBA00048117"/>
    </source>
</evidence>
<dbReference type="GO" id="GO:0008033">
    <property type="term" value="P:tRNA processing"/>
    <property type="evidence" value="ECO:0007669"/>
    <property type="project" value="UniProtKB-KW"/>
</dbReference>
<accession>A0A8S9Z708</accession>
<dbReference type="GO" id="GO:0046872">
    <property type="term" value="F:metal ion binding"/>
    <property type="evidence" value="ECO:0007669"/>
    <property type="project" value="UniProtKB-KW"/>
</dbReference>
<dbReference type="PANTHER" id="PTHR11735">
    <property type="entry name" value="TRNA N6-ADENOSINE THREONYLCARBAMOYLTRANSFERASE"/>
    <property type="match status" value="1"/>
</dbReference>
<dbReference type="SUPFAM" id="SSF53067">
    <property type="entry name" value="Actin-like ATPase domain"/>
    <property type="match status" value="1"/>
</dbReference>
<dbReference type="GO" id="GO:0061711">
    <property type="term" value="F:tRNA N(6)-L-threonylcarbamoyladenine synthase activity"/>
    <property type="evidence" value="ECO:0007669"/>
    <property type="project" value="UniProtKB-EC"/>
</dbReference>
<evidence type="ECO:0000256" key="4">
    <source>
        <dbReference type="ARBA" id="ARBA00022723"/>
    </source>
</evidence>